<accession>A0ABY7LUH8</accession>
<name>A0ABY7LUH8_9BACT</name>
<dbReference type="EMBL" id="CP114767">
    <property type="protein sequence ID" value="WBA43156.1"/>
    <property type="molecule type" value="Genomic_DNA"/>
</dbReference>
<protein>
    <recommendedName>
        <fullName evidence="3">Terminase large subunit gp17-like C-terminal domain-containing protein</fullName>
    </recommendedName>
</protein>
<evidence type="ECO:0008006" key="3">
    <source>
        <dbReference type="Google" id="ProtNLM"/>
    </source>
</evidence>
<evidence type="ECO:0000313" key="2">
    <source>
        <dbReference type="Proteomes" id="UP001211005"/>
    </source>
</evidence>
<dbReference type="InterPro" id="IPR027417">
    <property type="entry name" value="P-loop_NTPase"/>
</dbReference>
<sequence length="460" mass="51595">MEKSAALVDEPHIKYVCDWMQAILERVEQDEPQPLALGNIPPGSGKSTMATALCAWAFVRNKGFKILYCSHNSDLAKKNSMIVRDILKSDTFRELYPDAFRFRRDADGVMSFKAENGSLFKIASTQKSPIGNHFNLIVVDDPVDPADALSKAKSTTAANFVNQALPSRGLGNFATLMIMQRLSDIDPAGTWLELHGEDKLNWLCLPAEKSARIRPVEAERIYSADGLLAPIRLNQDKLLKMRRSLVNSYSGQYEQHPTPVEGGLLKRAWFSVITQQEFNTLTAGQHVVFNFDIDTAYTADAKNDPSALLCSAFVEDVLYIKDVREEWLEAPQLMKLIEAFVAENLEGVATRAESMAYVEPKASGKTIVQMMRKETTIKICEAVAPTREKVVRVNGISSFCANRQVVLISDVLQRNKWNQKFLEQITTVPYASHWDMTDVLVQAVERALTPVVKKKGFRLY</sequence>
<proteinExistence type="predicted"/>
<dbReference type="Proteomes" id="UP001211005">
    <property type="component" value="Chromosome"/>
</dbReference>
<dbReference type="RefSeq" id="WP_269561200.1">
    <property type="nucleotide sequence ID" value="NZ_CP114767.1"/>
</dbReference>
<keyword evidence="2" id="KW-1185">Reference proteome</keyword>
<dbReference type="SUPFAM" id="SSF52540">
    <property type="entry name" value="P-loop containing nucleoside triphosphate hydrolases"/>
    <property type="match status" value="1"/>
</dbReference>
<evidence type="ECO:0000313" key="1">
    <source>
        <dbReference type="EMBL" id="WBA43156.1"/>
    </source>
</evidence>
<dbReference type="Gene3D" id="3.40.50.300">
    <property type="entry name" value="P-loop containing nucleotide triphosphate hydrolases"/>
    <property type="match status" value="1"/>
</dbReference>
<reference evidence="1 2" key="1">
    <citation type="submission" date="2022-12" db="EMBL/GenBank/DDBJ databases">
        <title>Hymenobacter canadensis sp. nov. isolated from lake water of the Cambridge Bay, Canada.</title>
        <authorList>
            <person name="Kim W.H."/>
            <person name="Lee Y.M."/>
        </authorList>
    </citation>
    <scope>NUCLEOTIDE SEQUENCE [LARGE SCALE GENOMIC DNA]</scope>
    <source>
        <strain evidence="1 2">PAMC 29467</strain>
    </source>
</reference>
<organism evidence="1 2">
    <name type="scientific">Hymenobacter canadensis</name>
    <dbReference type="NCBI Taxonomy" id="2999067"/>
    <lineage>
        <taxon>Bacteria</taxon>
        <taxon>Pseudomonadati</taxon>
        <taxon>Bacteroidota</taxon>
        <taxon>Cytophagia</taxon>
        <taxon>Cytophagales</taxon>
        <taxon>Hymenobacteraceae</taxon>
        <taxon>Hymenobacter</taxon>
    </lineage>
</organism>
<gene>
    <name evidence="1" type="ORF">O3303_06225</name>
</gene>